<dbReference type="InterPro" id="IPR027843">
    <property type="entry name" value="DUF4440"/>
</dbReference>
<dbReference type="InterPro" id="IPR011944">
    <property type="entry name" value="Steroid_delta5-4_isomerase"/>
</dbReference>
<dbReference type="SUPFAM" id="SSF54427">
    <property type="entry name" value="NTF2-like"/>
    <property type="match status" value="1"/>
</dbReference>
<dbReference type="EMBL" id="JBEXIP010000031">
    <property type="protein sequence ID" value="MET8436894.1"/>
    <property type="molecule type" value="Genomic_DNA"/>
</dbReference>
<gene>
    <name evidence="2" type="ORF">ABZV61_29765</name>
</gene>
<organism evidence="2 3">
    <name type="scientific">Streptomyces sp. 900116325</name>
    <dbReference type="NCBI Taxonomy" id="3154295"/>
    <lineage>
        <taxon>Bacteria</taxon>
        <taxon>Bacillati</taxon>
        <taxon>Actinomycetota</taxon>
        <taxon>Actinomycetes</taxon>
        <taxon>Kitasatosporales</taxon>
        <taxon>Streptomycetaceae</taxon>
        <taxon>Streptomyces</taxon>
    </lineage>
</organism>
<dbReference type="NCBIfam" id="TIGR02246">
    <property type="entry name" value="SgcJ/EcaC family oxidoreductase"/>
    <property type="match status" value="1"/>
</dbReference>
<sequence>MNESADEESVTPAVRELYEELLRAWNRRDAHAYAALFTADAAMIGFDGSQVRGSEVEGHLAPIFADHPTAAYVWKVREVRPLGGNAAMLRAIAGMVPPGQSELNPAVNAVQTLVAEWGSGSWRVALFQNTPAAYHHRPDLVEQHTGELRQILRAEHGQHQG</sequence>
<dbReference type="RefSeq" id="WP_356498974.1">
    <property type="nucleotide sequence ID" value="NZ_JBEXEF010000122.1"/>
</dbReference>
<reference evidence="2 3" key="1">
    <citation type="submission" date="2024-06" db="EMBL/GenBank/DDBJ databases">
        <title>The Natural Products Discovery Center: Release of the First 8490 Sequenced Strains for Exploring Actinobacteria Biosynthetic Diversity.</title>
        <authorList>
            <person name="Kalkreuter E."/>
            <person name="Kautsar S.A."/>
            <person name="Yang D."/>
            <person name="Bader C.D."/>
            <person name="Teijaro C.N."/>
            <person name="Fluegel L."/>
            <person name="Davis C.M."/>
            <person name="Simpson J.R."/>
            <person name="Lauterbach L."/>
            <person name="Steele A.D."/>
            <person name="Gui C."/>
            <person name="Meng S."/>
            <person name="Li G."/>
            <person name="Viehrig K."/>
            <person name="Ye F."/>
            <person name="Su P."/>
            <person name="Kiefer A.F."/>
            <person name="Nichols A."/>
            <person name="Cepeda A.J."/>
            <person name="Yan W."/>
            <person name="Fan B."/>
            <person name="Jiang Y."/>
            <person name="Adhikari A."/>
            <person name="Zheng C.-J."/>
            <person name="Schuster L."/>
            <person name="Cowan T.M."/>
            <person name="Smanski M.J."/>
            <person name="Chevrette M.G."/>
            <person name="De Carvalho L.P.S."/>
            <person name="Shen B."/>
        </authorList>
    </citation>
    <scope>NUCLEOTIDE SEQUENCE [LARGE SCALE GENOMIC DNA]</scope>
    <source>
        <strain evidence="2 3">NPDC005137</strain>
    </source>
</reference>
<evidence type="ECO:0000313" key="2">
    <source>
        <dbReference type="EMBL" id="MET8436894.1"/>
    </source>
</evidence>
<name>A0ABV2UHH0_9ACTN</name>
<dbReference type="Gene3D" id="3.10.450.50">
    <property type="match status" value="1"/>
</dbReference>
<dbReference type="Proteomes" id="UP001550044">
    <property type="component" value="Unassembled WGS sequence"/>
</dbReference>
<protein>
    <submittedName>
        <fullName evidence="2">SgcJ/EcaC family oxidoreductase</fullName>
    </submittedName>
</protein>
<dbReference type="InterPro" id="IPR032710">
    <property type="entry name" value="NTF2-like_dom_sf"/>
</dbReference>
<evidence type="ECO:0000259" key="1">
    <source>
        <dbReference type="Pfam" id="PF14534"/>
    </source>
</evidence>
<proteinExistence type="predicted"/>
<comment type="caution">
    <text evidence="2">The sequence shown here is derived from an EMBL/GenBank/DDBJ whole genome shotgun (WGS) entry which is preliminary data.</text>
</comment>
<keyword evidence="3" id="KW-1185">Reference proteome</keyword>
<evidence type="ECO:0000313" key="3">
    <source>
        <dbReference type="Proteomes" id="UP001550044"/>
    </source>
</evidence>
<accession>A0ABV2UHH0</accession>
<dbReference type="Pfam" id="PF14534">
    <property type="entry name" value="DUF4440"/>
    <property type="match status" value="1"/>
</dbReference>
<feature type="domain" description="DUF4440" evidence="1">
    <location>
        <begin position="14"/>
        <end position="123"/>
    </location>
</feature>